<feature type="region of interest" description="Disordered" evidence="1">
    <location>
        <begin position="158"/>
        <end position="188"/>
    </location>
</feature>
<feature type="compositionally biased region" description="Basic and acidic residues" evidence="1">
    <location>
        <begin position="162"/>
        <end position="174"/>
    </location>
</feature>
<gene>
    <name evidence="2" type="ORF">NCTC12204_00257</name>
</gene>
<organism evidence="2 3">
    <name type="scientific">Enterococcus hirae</name>
    <dbReference type="NCBI Taxonomy" id="1354"/>
    <lineage>
        <taxon>Bacteria</taxon>
        <taxon>Bacillati</taxon>
        <taxon>Bacillota</taxon>
        <taxon>Bacilli</taxon>
        <taxon>Lactobacillales</taxon>
        <taxon>Enterococcaceae</taxon>
        <taxon>Enterococcus</taxon>
    </lineage>
</organism>
<evidence type="ECO:0000256" key="1">
    <source>
        <dbReference type="SAM" id="MobiDB-lite"/>
    </source>
</evidence>
<dbReference type="EMBL" id="CABEEP010000001">
    <property type="protein sequence ID" value="VTQ58929.1"/>
    <property type="molecule type" value="Genomic_DNA"/>
</dbReference>
<sequence>MTEIAEGRGFTKAVIDKQKKIVENAYKTMDSHATYPHGENYKKAAHIHEKEEEKLATMLRHPIKATDKEYSREELKAQKKLKAQLFSIYDVVEDKTKGLRDVSKHRREQLEKISGKLNVMEQKVEDLERNVQGWKGKHEKFKEELLVRKQEINQLKENAQQRVEKLSNRGDKQDQMQNSNKTNRTSRG</sequence>
<dbReference type="Proteomes" id="UP000352698">
    <property type="component" value="Unassembled WGS sequence"/>
</dbReference>
<accession>A0A7Z9DHF4</accession>
<reference evidence="2 3" key="1">
    <citation type="submission" date="2019-05" db="EMBL/GenBank/DDBJ databases">
        <authorList>
            <consortium name="Pathogen Informatics"/>
        </authorList>
    </citation>
    <scope>NUCLEOTIDE SEQUENCE [LARGE SCALE GENOMIC DNA]</scope>
    <source>
        <strain evidence="2 3">NCTC12204</strain>
    </source>
</reference>
<feature type="compositionally biased region" description="Polar residues" evidence="1">
    <location>
        <begin position="175"/>
        <end position="188"/>
    </location>
</feature>
<dbReference type="RefSeq" id="WP_010736908.1">
    <property type="nucleotide sequence ID" value="NZ_AP027299.1"/>
</dbReference>
<evidence type="ECO:0008006" key="4">
    <source>
        <dbReference type="Google" id="ProtNLM"/>
    </source>
</evidence>
<dbReference type="AlphaFoldDB" id="A0A7Z9DHF4"/>
<proteinExistence type="predicted"/>
<evidence type="ECO:0000313" key="2">
    <source>
        <dbReference type="EMBL" id="VTQ58929.1"/>
    </source>
</evidence>
<name>A0A7Z9DHF4_ENTHR</name>
<protein>
    <recommendedName>
        <fullName evidence="4">Mobilization protein</fullName>
    </recommendedName>
</protein>
<evidence type="ECO:0000313" key="3">
    <source>
        <dbReference type="Proteomes" id="UP000352698"/>
    </source>
</evidence>
<comment type="caution">
    <text evidence="2">The sequence shown here is derived from an EMBL/GenBank/DDBJ whole genome shotgun (WGS) entry which is preliminary data.</text>
</comment>